<evidence type="ECO:0000313" key="2">
    <source>
        <dbReference type="EMBL" id="CAA0113877.1"/>
    </source>
</evidence>
<proteinExistence type="predicted"/>
<dbReference type="SUPFAM" id="SSF53448">
    <property type="entry name" value="Nucleotide-diphospho-sugar transferases"/>
    <property type="match status" value="1"/>
</dbReference>
<keyword evidence="3" id="KW-1185">Reference proteome</keyword>
<dbReference type="OrthoDB" id="1494230at2"/>
<dbReference type="Proteomes" id="UP000435877">
    <property type="component" value="Unassembled WGS sequence"/>
</dbReference>
<protein>
    <recommendedName>
        <fullName evidence="5">Nucleotide-diphospho-sugar transferase domain-containing protein</fullName>
    </recommendedName>
</protein>
<accession>A0A5S9NA47</accession>
<dbReference type="RefSeq" id="WP_159267799.1">
    <property type="nucleotide sequence ID" value="NZ_CACSIK010000001.1"/>
</dbReference>
<dbReference type="EMBL" id="CACSIK010000001">
    <property type="protein sequence ID" value="CAA0086999.1"/>
    <property type="molecule type" value="Genomic_DNA"/>
</dbReference>
<evidence type="ECO:0000313" key="1">
    <source>
        <dbReference type="EMBL" id="CAA0086999.1"/>
    </source>
</evidence>
<reference evidence="3 4" key="1">
    <citation type="submission" date="2019-11" db="EMBL/GenBank/DDBJ databases">
        <authorList>
            <person name="Holert J."/>
        </authorList>
    </citation>
    <scope>NUCLEOTIDE SEQUENCE [LARGE SCALE GENOMIC DNA]</scope>
    <source>
        <strain evidence="2">BC3_2A</strain>
        <strain evidence="1">SB11_1A</strain>
    </source>
</reference>
<evidence type="ECO:0008006" key="5">
    <source>
        <dbReference type="Google" id="ProtNLM"/>
    </source>
</evidence>
<sequence length="240" mass="27897">MSKSMIFSLALNGYHWRYRQCLKSQQQYAARLGIEYEAVHRPSLSRLGGEVAWLKLYLIRAALLAGYQHVLFIDADAEVSQFAPDFRQLLKNDKSIYAANGYSGRINSGVLLFKNSPAALEWLNTIIAEKNRPIPDDDNVGWGENGHVIHFLRSFDEFELLDSRWNNNHDITLRDFIRHYSAGPIRHYFKPSLLEQMMFKAIQYAVNSYKKITLQRHSDNVMFNRILDATLNHYPQFTHS</sequence>
<name>A0A5S9NA47_9GAMM</name>
<dbReference type="Gene3D" id="3.90.550.10">
    <property type="entry name" value="Spore Coat Polysaccharide Biosynthesis Protein SpsA, Chain A"/>
    <property type="match status" value="1"/>
</dbReference>
<evidence type="ECO:0000313" key="3">
    <source>
        <dbReference type="Proteomes" id="UP000435877"/>
    </source>
</evidence>
<evidence type="ECO:0000313" key="4">
    <source>
        <dbReference type="Proteomes" id="UP000439591"/>
    </source>
</evidence>
<dbReference type="AlphaFoldDB" id="A0A5S9NA47"/>
<dbReference type="EMBL" id="CACSIM010000005">
    <property type="protein sequence ID" value="CAA0113877.1"/>
    <property type="molecule type" value="Genomic_DNA"/>
</dbReference>
<dbReference type="Proteomes" id="UP000439591">
    <property type="component" value="Unassembled WGS sequence"/>
</dbReference>
<dbReference type="InterPro" id="IPR029044">
    <property type="entry name" value="Nucleotide-diphossugar_trans"/>
</dbReference>
<gene>
    <name evidence="1" type="ORF">IHBHHGIJ_01181</name>
    <name evidence="2" type="ORF">KFEGEMFD_02921</name>
</gene>
<organism evidence="1 3">
    <name type="scientific">Zhongshania aliphaticivorans</name>
    <dbReference type="NCBI Taxonomy" id="1470434"/>
    <lineage>
        <taxon>Bacteria</taxon>
        <taxon>Pseudomonadati</taxon>
        <taxon>Pseudomonadota</taxon>
        <taxon>Gammaproteobacteria</taxon>
        <taxon>Cellvibrionales</taxon>
        <taxon>Spongiibacteraceae</taxon>
        <taxon>Zhongshania</taxon>
    </lineage>
</organism>